<dbReference type="Gene3D" id="3.40.50.11710">
    <property type="entry name" value="Cyclodipeptide synthase"/>
    <property type="match status" value="1"/>
</dbReference>
<dbReference type="NCBIfam" id="TIGR04539">
    <property type="entry name" value="tRNA_cyclodipep"/>
    <property type="match status" value="1"/>
</dbReference>
<evidence type="ECO:0000313" key="4">
    <source>
        <dbReference type="EMBL" id="GEB49737.1"/>
    </source>
</evidence>
<proteinExistence type="inferred from homology"/>
<evidence type="ECO:0000256" key="1">
    <source>
        <dbReference type="ARBA" id="ARBA00006034"/>
    </source>
</evidence>
<sequence length="241" mass="26643">MNTSLAAVAGDHIVEPYSPNCERLLEAADHLLIGVSPGNSYFGIPTLTRILTWAHATFRRIDVIVPDRSLAANYRAQGYSEQVAHKKARTEISSVRRRIRRAWERSGIPEHEQRTHLLSELALLPAYEKLHRRVREALASDEQVFDVCQRTTSRAVPVAEQTGEGTGSAAVPAPGPHLALDYLIDEMPFFIDTPSILGVPSSLVNYHMPVPFAGLLYTGDGPLRAPSHQGLILLRDRAAER</sequence>
<dbReference type="InterPro" id="IPR030903">
    <property type="entry name" value="CDPS"/>
</dbReference>
<protein>
    <recommendedName>
        <fullName evidence="3">Cyclodipeptide synthase</fullName>
    </recommendedName>
</protein>
<organism evidence="4 5">
    <name type="scientific">Streptomyces cacaoi</name>
    <dbReference type="NCBI Taxonomy" id="1898"/>
    <lineage>
        <taxon>Bacteria</taxon>
        <taxon>Bacillati</taxon>
        <taxon>Actinomycetota</taxon>
        <taxon>Actinomycetes</taxon>
        <taxon>Kitasatosporales</taxon>
        <taxon>Streptomycetaceae</taxon>
        <taxon>Streptomyces</taxon>
    </lineage>
</organism>
<dbReference type="EMBL" id="BJMM01000009">
    <property type="protein sequence ID" value="GEB49737.1"/>
    <property type="molecule type" value="Genomic_DNA"/>
</dbReference>
<gene>
    <name evidence="4" type="ORF">SCA03_22880</name>
</gene>
<keyword evidence="2" id="KW-0808">Transferase</keyword>
<dbReference type="InterPro" id="IPR038622">
    <property type="entry name" value="CDPS_sf"/>
</dbReference>
<evidence type="ECO:0000313" key="5">
    <source>
        <dbReference type="Proteomes" id="UP000319210"/>
    </source>
</evidence>
<evidence type="ECO:0000256" key="2">
    <source>
        <dbReference type="ARBA" id="ARBA00022679"/>
    </source>
</evidence>
<dbReference type="GO" id="GO:0016755">
    <property type="term" value="F:aminoacyltransferase activity"/>
    <property type="evidence" value="ECO:0007669"/>
    <property type="project" value="InterPro"/>
</dbReference>
<name>A0A4Y3QYL4_STRCI</name>
<comment type="similarity">
    <text evidence="1">Belongs to the CDPS family.</text>
</comment>
<dbReference type="Proteomes" id="UP000319210">
    <property type="component" value="Unassembled WGS sequence"/>
</dbReference>
<dbReference type="RefSeq" id="WP_086814799.1">
    <property type="nucleotide sequence ID" value="NZ_BJMM01000009.1"/>
</dbReference>
<accession>A0A4Y3QYL4</accession>
<dbReference type="Pfam" id="PF16715">
    <property type="entry name" value="CDPS"/>
    <property type="match status" value="1"/>
</dbReference>
<dbReference type="AlphaFoldDB" id="A0A4Y3QYL4"/>
<dbReference type="OrthoDB" id="2895472at2"/>
<reference evidence="4 5" key="1">
    <citation type="submission" date="2019-06" db="EMBL/GenBank/DDBJ databases">
        <title>Whole genome shotgun sequence of Streptomyces cacaoi subsp. cacaoi NBRC 12748.</title>
        <authorList>
            <person name="Hosoyama A."/>
            <person name="Uohara A."/>
            <person name="Ohji S."/>
            <person name="Ichikawa N."/>
        </authorList>
    </citation>
    <scope>NUCLEOTIDE SEQUENCE [LARGE SCALE GENOMIC DNA]</scope>
    <source>
        <strain evidence="4 5">NBRC 12748</strain>
    </source>
</reference>
<keyword evidence="5" id="KW-1185">Reference proteome</keyword>
<evidence type="ECO:0000256" key="3">
    <source>
        <dbReference type="ARBA" id="ARBA00030771"/>
    </source>
</evidence>
<comment type="caution">
    <text evidence="4">The sequence shown here is derived from an EMBL/GenBank/DDBJ whole genome shotgun (WGS) entry which is preliminary data.</text>
</comment>